<evidence type="ECO:0008006" key="8">
    <source>
        <dbReference type="Google" id="ProtNLM"/>
    </source>
</evidence>
<dbReference type="InterPro" id="IPR036514">
    <property type="entry name" value="SGNH_hydro_sf"/>
</dbReference>
<dbReference type="InterPro" id="IPR001087">
    <property type="entry name" value="GDSL"/>
</dbReference>
<keyword evidence="2 5" id="KW-0732">Signal</keyword>
<comment type="similarity">
    <text evidence="1">Belongs to the 'GDSL' lipolytic enzyme family.</text>
</comment>
<dbReference type="Gene3D" id="3.40.50.1110">
    <property type="entry name" value="SGNH hydrolase"/>
    <property type="match status" value="1"/>
</dbReference>
<keyword evidence="3" id="KW-0378">Hydrolase</keyword>
<evidence type="ECO:0000313" key="7">
    <source>
        <dbReference type="Proteomes" id="UP001341281"/>
    </source>
</evidence>
<gene>
    <name evidence="6" type="ORF">U9M48_026408</name>
</gene>
<reference evidence="6 7" key="1">
    <citation type="submission" date="2024-02" db="EMBL/GenBank/DDBJ databases">
        <title>High-quality chromosome-scale genome assembly of Pensacola bahiagrass (Paspalum notatum Flugge var. saurae).</title>
        <authorList>
            <person name="Vega J.M."/>
            <person name="Podio M."/>
            <person name="Orjuela J."/>
            <person name="Siena L.A."/>
            <person name="Pessino S.C."/>
            <person name="Combes M.C."/>
            <person name="Mariac C."/>
            <person name="Albertini E."/>
            <person name="Pupilli F."/>
            <person name="Ortiz J.P.A."/>
            <person name="Leblanc O."/>
        </authorList>
    </citation>
    <scope>NUCLEOTIDE SEQUENCE [LARGE SCALE GENOMIC DNA]</scope>
    <source>
        <strain evidence="6">R1</strain>
        <tissue evidence="6">Leaf</tissue>
    </source>
</reference>
<dbReference type="PANTHER" id="PTHR22835">
    <property type="entry name" value="ZINC FINGER FYVE DOMAIN CONTAINING PROTEIN"/>
    <property type="match status" value="1"/>
</dbReference>
<dbReference type="CDD" id="cd01837">
    <property type="entry name" value="SGNH_plant_lipase_like"/>
    <property type="match status" value="1"/>
</dbReference>
<name>A0AAQ3TSG7_PASNO</name>
<evidence type="ECO:0000313" key="6">
    <source>
        <dbReference type="EMBL" id="WVZ78751.1"/>
    </source>
</evidence>
<evidence type="ECO:0000256" key="2">
    <source>
        <dbReference type="ARBA" id="ARBA00022729"/>
    </source>
</evidence>
<dbReference type="EMBL" id="CP144750">
    <property type="protein sequence ID" value="WVZ78751.1"/>
    <property type="molecule type" value="Genomic_DNA"/>
</dbReference>
<dbReference type="Pfam" id="PF00657">
    <property type="entry name" value="Lipase_GDSL"/>
    <property type="match status" value="1"/>
</dbReference>
<dbReference type="GO" id="GO:0016788">
    <property type="term" value="F:hydrolase activity, acting on ester bonds"/>
    <property type="evidence" value="ECO:0007669"/>
    <property type="project" value="InterPro"/>
</dbReference>
<dbReference type="Proteomes" id="UP001341281">
    <property type="component" value="Chromosome 06"/>
</dbReference>
<proteinExistence type="inferred from homology"/>
<accession>A0AAQ3TSG7</accession>
<feature type="signal peptide" evidence="5">
    <location>
        <begin position="1"/>
        <end position="25"/>
    </location>
</feature>
<protein>
    <recommendedName>
        <fullName evidence="8">GDSL esterase/lipase</fullName>
    </recommendedName>
</protein>
<sequence>MNGGSFSVAAVLLVHAVLLLLNAHAGLCGCYKRIFSFGDAMIDTGNFVHLAAGKAASSKYKEPPYGMTFFGHPTGRICDGRVLLDFYAEALQLPLIPPFLPEKNSGQFPHGANFAVYGGSARGNGFNHIVTLPWHLGVQTDWFQDMLRRIAPPGDRGAKVRQILAESLIIMGEIGATDYSSWFDAGGAREDAVDFIQDVIIDIGHFIEEMILNQGAKAFLVPNMLPMGCRPSYLSRFGSHNHREYDEHGCLRWFNAFSRNHNQALGRYIEVLRRSYPNVKFIYADYYGAAMEFIKNPGRFGIGDPLVACCGGGGPYHTDAECNSTAKIWGDPAHFASWDGVQLTEKAYNIIAQGVLNRQFANPPFPLRC</sequence>
<dbReference type="InterPro" id="IPR035669">
    <property type="entry name" value="SGNH_plant_lipase-like"/>
</dbReference>
<evidence type="ECO:0000256" key="5">
    <source>
        <dbReference type="SAM" id="SignalP"/>
    </source>
</evidence>
<organism evidence="6 7">
    <name type="scientific">Paspalum notatum var. saurae</name>
    <dbReference type="NCBI Taxonomy" id="547442"/>
    <lineage>
        <taxon>Eukaryota</taxon>
        <taxon>Viridiplantae</taxon>
        <taxon>Streptophyta</taxon>
        <taxon>Embryophyta</taxon>
        <taxon>Tracheophyta</taxon>
        <taxon>Spermatophyta</taxon>
        <taxon>Magnoliopsida</taxon>
        <taxon>Liliopsida</taxon>
        <taxon>Poales</taxon>
        <taxon>Poaceae</taxon>
        <taxon>PACMAD clade</taxon>
        <taxon>Panicoideae</taxon>
        <taxon>Andropogonodae</taxon>
        <taxon>Paspaleae</taxon>
        <taxon>Paspalinae</taxon>
        <taxon>Paspalum</taxon>
    </lineage>
</organism>
<evidence type="ECO:0000256" key="1">
    <source>
        <dbReference type="ARBA" id="ARBA00008668"/>
    </source>
</evidence>
<evidence type="ECO:0000256" key="4">
    <source>
        <dbReference type="ARBA" id="ARBA00023180"/>
    </source>
</evidence>
<dbReference type="AlphaFoldDB" id="A0AAQ3TSG7"/>
<evidence type="ECO:0000256" key="3">
    <source>
        <dbReference type="ARBA" id="ARBA00022801"/>
    </source>
</evidence>
<dbReference type="PANTHER" id="PTHR22835:SF549">
    <property type="entry name" value="GDSL ESTERASE_LIPASE"/>
    <property type="match status" value="1"/>
</dbReference>
<keyword evidence="4" id="KW-0325">Glycoprotein</keyword>
<keyword evidence="7" id="KW-1185">Reference proteome</keyword>
<feature type="chain" id="PRO_5042868605" description="GDSL esterase/lipase" evidence="5">
    <location>
        <begin position="26"/>
        <end position="369"/>
    </location>
</feature>